<organism evidence="3 4">
    <name type="scientific">Artemia franciscana</name>
    <name type="common">Brine shrimp</name>
    <name type="synonym">Artemia sanfranciscana</name>
    <dbReference type="NCBI Taxonomy" id="6661"/>
    <lineage>
        <taxon>Eukaryota</taxon>
        <taxon>Metazoa</taxon>
        <taxon>Ecdysozoa</taxon>
        <taxon>Arthropoda</taxon>
        <taxon>Crustacea</taxon>
        <taxon>Branchiopoda</taxon>
        <taxon>Anostraca</taxon>
        <taxon>Artemiidae</taxon>
        <taxon>Artemia</taxon>
    </lineage>
</organism>
<dbReference type="SUPFAM" id="SSF57501">
    <property type="entry name" value="Cystine-knot cytokines"/>
    <property type="match status" value="1"/>
</dbReference>
<dbReference type="SUPFAM" id="SSF56112">
    <property type="entry name" value="Protein kinase-like (PK-like)"/>
    <property type="match status" value="1"/>
</dbReference>
<keyword evidence="4" id="KW-1185">Reference proteome</keyword>
<dbReference type="GO" id="GO:0055088">
    <property type="term" value="P:lipid homeostasis"/>
    <property type="evidence" value="ECO:0007669"/>
    <property type="project" value="TreeGrafter"/>
</dbReference>
<feature type="non-terminal residue" evidence="3">
    <location>
        <position position="615"/>
    </location>
</feature>
<dbReference type="Gene3D" id="1.10.510.10">
    <property type="entry name" value="Transferase(Phosphotransferase) domain 1"/>
    <property type="match status" value="1"/>
</dbReference>
<sequence>PEEIFEAIDPEPLGAASLAQVHKAKLKDGTTVAVKVQHPLVKAHSLVDMKTMELLVRLVAWTFPEFQFEWLVEEMKKNLPLELDFRCEGENAERVRRTFSCFPWLKVPQIYWDLTTDRVLTMEFMDGGQVNDVEYMKENNISPKDISRKLGDLYSEMIFVQGYVHCDPHPGNVLVQPAGNGNARIVLLDHGLYLTLGDRFRCTYSKFWLSILNADLKQIEKYGEELGVGELFGLFACMVTGRSWNSILSGIDKQKMSSQEQNEIQADASKYLVQIADVLNRVPREMLLIFKTNDLLRSIEYALKTQHRKKVNSVWGDTPVLRNKGYISDGVIIYKSNPDYPVYDEKDSFESSLSVESSKEIPDDDGVGIQPEDMTYSQLKLELYGERAKLDRYLKHVEGRSHSALVSRLLQVQRKYTLDQKIMMLRKNIAQQEYMKRHIGCTPKLSFINVRDVYNTFDLTYYPHVVVLHTCDDDSSCCELPSDTCVAEKKEEVELFFQVSSGRNKRINEIKPLLFINHTSCQCVDRLEYYSPRTQPENSQELIKDSTAEATLSFEDKIRSSKRPSIISQMETDPSCKCPVGFHPRKTHKECICECHNQECTRVSLGRVQLPREER</sequence>
<dbReference type="Pfam" id="PF03109">
    <property type="entry name" value="ABC1"/>
    <property type="match status" value="1"/>
</dbReference>
<dbReference type="Proteomes" id="UP001187531">
    <property type="component" value="Unassembled WGS sequence"/>
</dbReference>
<evidence type="ECO:0000259" key="2">
    <source>
        <dbReference type="Pfam" id="PF03109"/>
    </source>
</evidence>
<dbReference type="GO" id="GO:0005743">
    <property type="term" value="C:mitochondrial inner membrane"/>
    <property type="evidence" value="ECO:0007669"/>
    <property type="project" value="TreeGrafter"/>
</dbReference>
<dbReference type="InterPro" id="IPR004147">
    <property type="entry name" value="ABC1_dom"/>
</dbReference>
<evidence type="ECO:0000313" key="3">
    <source>
        <dbReference type="EMBL" id="KAK2717363.1"/>
    </source>
</evidence>
<dbReference type="InterPro" id="IPR011009">
    <property type="entry name" value="Kinase-like_dom_sf"/>
</dbReference>
<feature type="domain" description="ABC1 atypical kinase-like" evidence="2">
    <location>
        <begin position="2"/>
        <end position="222"/>
    </location>
</feature>
<dbReference type="PANTHER" id="PTHR43173:SF19">
    <property type="entry name" value="AARF DOMAIN-CONTAINING PROTEIN KINASE 1"/>
    <property type="match status" value="1"/>
</dbReference>
<evidence type="ECO:0000313" key="4">
    <source>
        <dbReference type="Proteomes" id="UP001187531"/>
    </source>
</evidence>
<proteinExistence type="inferred from homology"/>
<comment type="caution">
    <text evidence="3">The sequence shown here is derived from an EMBL/GenBank/DDBJ whole genome shotgun (WGS) entry which is preliminary data.</text>
</comment>
<dbReference type="CDD" id="cd13969">
    <property type="entry name" value="ADCK1-like"/>
    <property type="match status" value="1"/>
</dbReference>
<dbReference type="AlphaFoldDB" id="A0AA88HY83"/>
<dbReference type="InterPro" id="IPR051130">
    <property type="entry name" value="Mito_struct-func_regulator"/>
</dbReference>
<dbReference type="Gene3D" id="2.10.90.10">
    <property type="entry name" value="Cystine-knot cytokines"/>
    <property type="match status" value="1"/>
</dbReference>
<dbReference type="PANTHER" id="PTHR43173">
    <property type="entry name" value="ABC1 FAMILY PROTEIN"/>
    <property type="match status" value="1"/>
</dbReference>
<dbReference type="InterPro" id="IPR045307">
    <property type="entry name" value="ADCK1_dom"/>
</dbReference>
<protein>
    <recommendedName>
        <fullName evidence="2">ABC1 atypical kinase-like domain-containing protein</fullName>
    </recommendedName>
</protein>
<comment type="similarity">
    <text evidence="1">Belongs to the protein kinase superfamily. ADCK protein kinase family.</text>
</comment>
<gene>
    <name evidence="3" type="ORF">QYM36_006225</name>
</gene>
<evidence type="ECO:0000256" key="1">
    <source>
        <dbReference type="ARBA" id="ARBA00009670"/>
    </source>
</evidence>
<dbReference type="EMBL" id="JAVRJZ010000010">
    <property type="protein sequence ID" value="KAK2717363.1"/>
    <property type="molecule type" value="Genomic_DNA"/>
</dbReference>
<dbReference type="InterPro" id="IPR029034">
    <property type="entry name" value="Cystine-knot_cytokine"/>
</dbReference>
<dbReference type="GO" id="GO:0007005">
    <property type="term" value="P:mitochondrion organization"/>
    <property type="evidence" value="ECO:0007669"/>
    <property type="project" value="TreeGrafter"/>
</dbReference>
<reference evidence="3" key="1">
    <citation type="submission" date="2023-07" db="EMBL/GenBank/DDBJ databases">
        <title>Chromosome-level genome assembly of Artemia franciscana.</title>
        <authorList>
            <person name="Jo E."/>
        </authorList>
    </citation>
    <scope>NUCLEOTIDE SEQUENCE</scope>
    <source>
        <tissue evidence="3">Whole body</tissue>
    </source>
</reference>
<feature type="non-terminal residue" evidence="3">
    <location>
        <position position="1"/>
    </location>
</feature>
<name>A0AA88HY83_ARTSF</name>
<accession>A0AA88HY83</accession>